<accession>A0A6P7HUZ1</accession>
<dbReference type="SUPFAM" id="SSF56349">
    <property type="entry name" value="DNA breaking-rejoining enzymes"/>
    <property type="match status" value="1"/>
</dbReference>
<dbReference type="RefSeq" id="XP_028254129.1">
    <property type="nucleotide sequence ID" value="XM_028398328.1"/>
</dbReference>
<evidence type="ECO:0000313" key="9">
    <source>
        <dbReference type="RefSeq" id="XP_028265157.1"/>
    </source>
</evidence>
<feature type="compositionally biased region" description="Polar residues" evidence="1">
    <location>
        <begin position="361"/>
        <end position="377"/>
    </location>
</feature>
<dbReference type="GeneID" id="114430253"/>
<evidence type="ECO:0000313" key="2">
    <source>
        <dbReference type="Proteomes" id="UP000515145"/>
    </source>
</evidence>
<dbReference type="RefSeq" id="XP_028254377.1">
    <property type="nucleotide sequence ID" value="XM_028398576.1"/>
</dbReference>
<feature type="region of interest" description="Disordered" evidence="1">
    <location>
        <begin position="235"/>
        <end position="273"/>
    </location>
</feature>
<keyword evidence="2" id="KW-1185">Reference proteome</keyword>
<dbReference type="InterPro" id="IPR011010">
    <property type="entry name" value="DNA_brk_join_enz"/>
</dbReference>
<proteinExistence type="predicted"/>
<gene>
    <name evidence="5 6" type="primary">LOC114430253</name>
    <name evidence="3 4" type="synonym">LOC114429604</name>
    <name evidence="7 8" type="synonym">LOC114431528</name>
    <name evidence="9" type="synonym">LOC114438170</name>
</gene>
<feature type="region of interest" description="Disordered" evidence="1">
    <location>
        <begin position="353"/>
        <end position="377"/>
    </location>
</feature>
<dbReference type="RefSeq" id="XP_028254128.1">
    <property type="nucleotide sequence ID" value="XM_028398327.1"/>
</dbReference>
<dbReference type="AlphaFoldDB" id="A0A6P7HUZ1"/>
<evidence type="ECO:0000313" key="7">
    <source>
        <dbReference type="RefSeq" id="XP_028254857.1"/>
    </source>
</evidence>
<name>A0A6P7HUZ1_9TELE</name>
<evidence type="ECO:0000313" key="6">
    <source>
        <dbReference type="RefSeq" id="XP_028254378.1"/>
    </source>
</evidence>
<evidence type="ECO:0000256" key="1">
    <source>
        <dbReference type="SAM" id="MobiDB-lite"/>
    </source>
</evidence>
<evidence type="ECO:0000313" key="4">
    <source>
        <dbReference type="RefSeq" id="XP_028254129.1"/>
    </source>
</evidence>
<dbReference type="GO" id="GO:0003677">
    <property type="term" value="F:DNA binding"/>
    <property type="evidence" value="ECO:0007669"/>
    <property type="project" value="InterPro"/>
</dbReference>
<dbReference type="RefSeq" id="XP_028254857.1">
    <property type="nucleotide sequence ID" value="XM_028399056.1"/>
</dbReference>
<evidence type="ECO:0000313" key="5">
    <source>
        <dbReference type="RefSeq" id="XP_028254377.1"/>
    </source>
</evidence>
<dbReference type="RefSeq" id="XP_028265157.1">
    <property type="nucleotide sequence ID" value="XM_028409356.1"/>
</dbReference>
<organism evidence="2 5">
    <name type="scientific">Parambassis ranga</name>
    <name type="common">Indian glassy fish</name>
    <dbReference type="NCBI Taxonomy" id="210632"/>
    <lineage>
        <taxon>Eukaryota</taxon>
        <taxon>Metazoa</taxon>
        <taxon>Chordata</taxon>
        <taxon>Craniata</taxon>
        <taxon>Vertebrata</taxon>
        <taxon>Euteleostomi</taxon>
        <taxon>Actinopterygii</taxon>
        <taxon>Neopterygii</taxon>
        <taxon>Teleostei</taxon>
        <taxon>Neoteleostei</taxon>
        <taxon>Acanthomorphata</taxon>
        <taxon>Ovalentaria</taxon>
        <taxon>Ambassidae</taxon>
        <taxon>Parambassis</taxon>
    </lineage>
</organism>
<evidence type="ECO:0000313" key="3">
    <source>
        <dbReference type="RefSeq" id="XP_028254128.1"/>
    </source>
</evidence>
<protein>
    <submittedName>
        <fullName evidence="3">Uncharacterized protein LOC114429604 isoform X1</fullName>
    </submittedName>
    <submittedName>
        <fullName evidence="4">Uncharacterized protein LOC114429604 isoform X2</fullName>
    </submittedName>
    <submittedName>
        <fullName evidence="5">Uncharacterized protein LOC114430253 isoform X1</fullName>
    </submittedName>
    <submittedName>
        <fullName evidence="6">Uncharacterized protein LOC114430253 isoform X2</fullName>
    </submittedName>
    <submittedName>
        <fullName evidence="7">Uncharacterized protein LOC114431528 isoform X1</fullName>
    </submittedName>
    <submittedName>
        <fullName evidence="8">Uncharacterized protein LOC114431528 isoform X2</fullName>
    </submittedName>
    <submittedName>
        <fullName evidence="9">Uncharacterized protein LOC114438170</fullName>
    </submittedName>
</protein>
<reference evidence="3 4" key="1">
    <citation type="submission" date="2025-04" db="UniProtKB">
        <authorList>
            <consortium name="RefSeq"/>
        </authorList>
    </citation>
    <scope>IDENTIFICATION</scope>
</reference>
<dbReference type="RefSeq" id="XP_028254858.1">
    <property type="nucleotide sequence ID" value="XM_028399057.1"/>
</dbReference>
<evidence type="ECO:0000313" key="8">
    <source>
        <dbReference type="RefSeq" id="XP_028254858.1"/>
    </source>
</evidence>
<dbReference type="OrthoDB" id="8964969at2759"/>
<sequence length="377" mass="42717">MDVRERAQLYREAAQVSVSAEVDWLTSRRNQEVLRELSPNDMLCEDPNLLLEYNKLMGYLMGYLCVLTGHRSVVMTNMTKENVLNAERTKHGFHITVDEHKTVRTYGQASLFVTTTEHSWLRKLIEILSVQKIHDDCSYVFASIRGNQIVKPVHFLQAAWRDAGLGGIITFNKIRSSASTQASKYLTVEEKEKLAKAMCHDTKTAERFYVALPDKKEASKVRDLRLRAMNMAMADVEERSPTEDETTEDEDEPVLESEGYSSPTFLSEDSETARKRGREFLPNMSVDVQPEPCSDEDELPCGQSRATKRKLHFKFEGVGTGMSDPVEQFDAKKSSHSKSMQHRSFCISCCKANSGGRGDSNESGNRTVGQKTNFRQF</sequence>
<dbReference type="Proteomes" id="UP000515145">
    <property type="component" value="Chromosome 7"/>
</dbReference>
<feature type="compositionally biased region" description="Acidic residues" evidence="1">
    <location>
        <begin position="243"/>
        <end position="255"/>
    </location>
</feature>
<dbReference type="RefSeq" id="XP_028254378.1">
    <property type="nucleotide sequence ID" value="XM_028398577.1"/>
</dbReference>